<feature type="transmembrane region" description="Helical" evidence="1">
    <location>
        <begin position="12"/>
        <end position="35"/>
    </location>
</feature>
<dbReference type="EMBL" id="CP053941">
    <property type="protein sequence ID" value="QKG91787.1"/>
    <property type="molecule type" value="Genomic_DNA"/>
</dbReference>
<keyword evidence="1" id="KW-0812">Transmembrane</keyword>
<feature type="transmembrane region" description="Helical" evidence="1">
    <location>
        <begin position="55"/>
        <end position="78"/>
    </location>
</feature>
<evidence type="ECO:0000256" key="1">
    <source>
        <dbReference type="SAM" id="Phobius"/>
    </source>
</evidence>
<keyword evidence="3" id="KW-1185">Reference proteome</keyword>
<name>A0A7D3XZ59_9EURY</name>
<dbReference type="AlphaFoldDB" id="A0A7D3XZ59"/>
<evidence type="ECO:0000313" key="2">
    <source>
        <dbReference type="EMBL" id="QKG91787.1"/>
    </source>
</evidence>
<reference evidence="2 3" key="1">
    <citation type="submission" date="2020-05" db="EMBL/GenBank/DDBJ databases">
        <title>Halorubrum RHB-C sp.nov., an extremely halophilic archaeon isolated from solar salt farm.</title>
        <authorList>
            <person name="Ho H."/>
            <person name="Danganan R.E."/>
            <person name="Dedeles G.R."/>
            <person name="Kim S.-G."/>
        </authorList>
    </citation>
    <scope>NUCLEOTIDE SEQUENCE [LARGE SCALE GENOMIC DNA]</scope>
    <source>
        <strain evidence="2 3">RHB-C</strain>
    </source>
</reference>
<keyword evidence="1" id="KW-0472">Membrane</keyword>
<dbReference type="GeneID" id="55593855"/>
<dbReference type="KEGG" id="hsai:HPS36_02595"/>
<gene>
    <name evidence="2" type="ORF">HPS36_02595</name>
</gene>
<keyword evidence="1" id="KW-1133">Transmembrane helix</keyword>
<feature type="transmembrane region" description="Helical" evidence="1">
    <location>
        <begin position="85"/>
        <end position="106"/>
    </location>
</feature>
<dbReference type="Proteomes" id="UP000505020">
    <property type="component" value="Chromosome"/>
</dbReference>
<organism evidence="2 3">
    <name type="scientific">Halorubrum salinarum</name>
    <dbReference type="NCBI Taxonomy" id="2739057"/>
    <lineage>
        <taxon>Archaea</taxon>
        <taxon>Methanobacteriati</taxon>
        <taxon>Methanobacteriota</taxon>
        <taxon>Stenosarchaea group</taxon>
        <taxon>Halobacteria</taxon>
        <taxon>Halobacteriales</taxon>
        <taxon>Haloferacaceae</taxon>
        <taxon>Halorubrum</taxon>
    </lineage>
</organism>
<accession>A0A7D3XZ59</accession>
<evidence type="ECO:0000313" key="3">
    <source>
        <dbReference type="Proteomes" id="UP000505020"/>
    </source>
</evidence>
<dbReference type="RefSeq" id="WP_173228399.1">
    <property type="nucleotide sequence ID" value="NZ_CP053941.1"/>
</dbReference>
<proteinExistence type="predicted"/>
<sequence>MRLRGRHPETLALIAVLAQLSVRALVGGAALIAAPSGRIVGLSPAALGRTPFGDYLVPGIVLFAIFGVGSGAVCYGLYAGRERAPAAAAAVGLALLGWLAVEALAGFDRPTLWLNLATAVAAVALATRPAVRGDDRGAPP</sequence>
<protein>
    <submittedName>
        <fullName evidence="2">Uncharacterized protein</fullName>
    </submittedName>
</protein>